<gene>
    <name evidence="3" type="primary">sle2_034</name>
</gene>
<keyword evidence="2" id="KW-0472">Membrane</keyword>
<evidence type="ECO:0000313" key="4">
    <source>
        <dbReference type="Proteomes" id="UP000035016"/>
    </source>
</evidence>
<keyword evidence="2" id="KW-1133">Transmembrane helix</keyword>
<evidence type="ECO:0000313" key="3">
    <source>
        <dbReference type="EMBL" id="CQR59335.1"/>
    </source>
</evidence>
<keyword evidence="2" id="KW-0812">Transmembrane</keyword>
<keyword evidence="3" id="KW-0614">Plasmid</keyword>
<reference evidence="4" key="1">
    <citation type="submission" date="2015-02" db="EMBL/GenBank/DDBJ databases">
        <authorList>
            <person name="Gomez-Escribano P.J."/>
        </authorList>
    </citation>
    <scope>NUCLEOTIDE SEQUENCE [LARGE SCALE GENOMIC DNA]</scope>
    <source>
        <strain evidence="4">C34 (DSM 42122 / NRRL B-24963)</strain>
        <plasmid evidence="4">pSLE2</plasmid>
    </source>
</reference>
<name>A0A0F7VL58_STRLW</name>
<geneLocation type="plasmid" evidence="3 4">
    <name>pSLE2</name>
</geneLocation>
<feature type="transmembrane region" description="Helical" evidence="2">
    <location>
        <begin position="55"/>
        <end position="76"/>
    </location>
</feature>
<evidence type="ECO:0000256" key="1">
    <source>
        <dbReference type="SAM" id="MobiDB-lite"/>
    </source>
</evidence>
<feature type="transmembrane region" description="Helical" evidence="2">
    <location>
        <begin position="88"/>
        <end position="108"/>
    </location>
</feature>
<dbReference type="EMBL" id="LN831789">
    <property type="protein sequence ID" value="CQR59335.1"/>
    <property type="molecule type" value="Genomic_DNA"/>
</dbReference>
<sequence length="348" mass="37896">MGMGEQRGPLRGLQTLMWIVIVIEVPVYLVWLVQVGYLTGQELPCGDIARWAPPVLLPLVAVLFCVMAGWTWWLSVVARTRSPLREKWVVASLAFVAVSSVLCGVASVDDPSVPAGPLSVIVTGLGMAGLFFTPAACSRQLPDVVRRRSSTARDEAAPAVAGQRLPDRPGGSGPAMLRIPLEEVSVSEPHDVPAAASLRKAVEQLSGDGTDDGSKAVQDAVKALFVSAGQAWTPEQETQIRALVEQIRMVRDLNRPGGGWWRRRREWRAREGLVDLMEAAGPELVNEAELRHWKSHATVELLLEFAGSAMTPYDTTKVLTRLKTLHAVTHKNFQQPKKVLADRKDAAG</sequence>
<evidence type="ECO:0000256" key="2">
    <source>
        <dbReference type="SAM" id="Phobius"/>
    </source>
</evidence>
<feature type="transmembrane region" description="Helical" evidence="2">
    <location>
        <begin position="12"/>
        <end position="35"/>
    </location>
</feature>
<organism evidence="3 4">
    <name type="scientific">Streptomyces leeuwenhoekii</name>
    <dbReference type="NCBI Taxonomy" id="1437453"/>
    <lineage>
        <taxon>Bacteria</taxon>
        <taxon>Bacillati</taxon>
        <taxon>Actinomycetota</taxon>
        <taxon>Actinomycetes</taxon>
        <taxon>Kitasatosporales</taxon>
        <taxon>Streptomycetaceae</taxon>
        <taxon>Streptomyces</taxon>
    </lineage>
</organism>
<proteinExistence type="predicted"/>
<dbReference type="KEGG" id="sle:sle2_034"/>
<feature type="transmembrane region" description="Helical" evidence="2">
    <location>
        <begin position="120"/>
        <end position="138"/>
    </location>
</feature>
<accession>A0A0F7VL58</accession>
<protein>
    <submittedName>
        <fullName evidence="3">Uncharacterized protein</fullName>
    </submittedName>
</protein>
<feature type="region of interest" description="Disordered" evidence="1">
    <location>
        <begin position="148"/>
        <end position="176"/>
    </location>
</feature>
<dbReference type="AlphaFoldDB" id="A0A0F7VL58"/>
<dbReference type="Proteomes" id="UP000035016">
    <property type="component" value="Plasmid pSLE2"/>
</dbReference>